<name>A0A4S8JCE6_MUSBA</name>
<evidence type="ECO:0000256" key="1">
    <source>
        <dbReference type="SAM" id="MobiDB-lite"/>
    </source>
</evidence>
<organism evidence="2 3">
    <name type="scientific">Musa balbisiana</name>
    <name type="common">Banana</name>
    <dbReference type="NCBI Taxonomy" id="52838"/>
    <lineage>
        <taxon>Eukaryota</taxon>
        <taxon>Viridiplantae</taxon>
        <taxon>Streptophyta</taxon>
        <taxon>Embryophyta</taxon>
        <taxon>Tracheophyta</taxon>
        <taxon>Spermatophyta</taxon>
        <taxon>Magnoliopsida</taxon>
        <taxon>Liliopsida</taxon>
        <taxon>Zingiberales</taxon>
        <taxon>Musaceae</taxon>
        <taxon>Musa</taxon>
    </lineage>
</organism>
<dbReference type="EMBL" id="PYDT01000005">
    <property type="protein sequence ID" value="THU59467.1"/>
    <property type="molecule type" value="Genomic_DNA"/>
</dbReference>
<keyword evidence="3" id="KW-1185">Reference proteome</keyword>
<reference evidence="2 3" key="1">
    <citation type="journal article" date="2019" name="Nat. Plants">
        <title>Genome sequencing of Musa balbisiana reveals subgenome evolution and function divergence in polyploid bananas.</title>
        <authorList>
            <person name="Yao X."/>
        </authorList>
    </citation>
    <scope>NUCLEOTIDE SEQUENCE [LARGE SCALE GENOMIC DNA]</scope>
    <source>
        <strain evidence="3">cv. DH-PKW</strain>
        <tissue evidence="2">Leaves</tissue>
    </source>
</reference>
<accession>A0A4S8JCE6</accession>
<feature type="region of interest" description="Disordered" evidence="1">
    <location>
        <begin position="92"/>
        <end position="120"/>
    </location>
</feature>
<comment type="caution">
    <text evidence="2">The sequence shown here is derived from an EMBL/GenBank/DDBJ whole genome shotgun (WGS) entry which is preliminary data.</text>
</comment>
<evidence type="ECO:0000313" key="3">
    <source>
        <dbReference type="Proteomes" id="UP000317650"/>
    </source>
</evidence>
<dbReference type="Proteomes" id="UP000317650">
    <property type="component" value="Chromosome 7"/>
</dbReference>
<proteinExistence type="predicted"/>
<gene>
    <name evidence="2" type="ORF">C4D60_Mb07t02440</name>
</gene>
<protein>
    <submittedName>
        <fullName evidence="2">Uncharacterized protein</fullName>
    </submittedName>
</protein>
<sequence>MVEAIKTWLCQQKQKQPLQLNLVFPGYETTFKDKDNHIVHIEDKEMRFATEATETHHFKVERHRSGKKTHRITPGTLQNGNFSARAEIHHDTTTTRNHLGIQNPRSKRTPRKKVPEITGSGFEGRRDAVLQSSSNARYLATRHPPGGLMTAFPREPRHRTSQREEGKARSAPAKRRPRRRIESRKLLEFVDELHISVNRGIAYCSFGVDRNLVPR</sequence>
<feature type="region of interest" description="Disordered" evidence="1">
    <location>
        <begin position="139"/>
        <end position="179"/>
    </location>
</feature>
<dbReference type="AlphaFoldDB" id="A0A4S8JCE6"/>
<evidence type="ECO:0000313" key="2">
    <source>
        <dbReference type="EMBL" id="THU59467.1"/>
    </source>
</evidence>